<dbReference type="AlphaFoldDB" id="A0A090Q084"/>
<keyword evidence="2" id="KW-1133">Transmembrane helix</keyword>
<dbReference type="EMBL" id="BBML01000002">
    <property type="protein sequence ID" value="GAK96445.1"/>
    <property type="molecule type" value="Genomic_DNA"/>
</dbReference>
<protein>
    <submittedName>
        <fullName evidence="3">Uncharacterized protein</fullName>
    </submittedName>
</protein>
<feature type="compositionally biased region" description="Basic and acidic residues" evidence="1">
    <location>
        <begin position="44"/>
        <end position="58"/>
    </location>
</feature>
<gene>
    <name evidence="3" type="ORF">JCM19294_1958</name>
</gene>
<name>A0A090Q084_9FLAO</name>
<evidence type="ECO:0000313" key="3">
    <source>
        <dbReference type="EMBL" id="GAK96445.1"/>
    </source>
</evidence>
<dbReference type="Proteomes" id="UP000029221">
    <property type="component" value="Unassembled WGS sequence"/>
</dbReference>
<dbReference type="RefSeq" id="WP_157539265.1">
    <property type="nucleotide sequence ID" value="NZ_BBML01000002.1"/>
</dbReference>
<organism evidence="3 4">
    <name type="scientific">Nonlabens tegetincola</name>
    <dbReference type="NCBI Taxonomy" id="323273"/>
    <lineage>
        <taxon>Bacteria</taxon>
        <taxon>Pseudomonadati</taxon>
        <taxon>Bacteroidota</taxon>
        <taxon>Flavobacteriia</taxon>
        <taxon>Flavobacteriales</taxon>
        <taxon>Flavobacteriaceae</taxon>
        <taxon>Nonlabens</taxon>
    </lineage>
</organism>
<dbReference type="eggNOG" id="ENOG5030ZHG">
    <property type="taxonomic scope" value="Bacteria"/>
</dbReference>
<sequence length="58" mass="7148">MEDFFSNTKDWIYIIAVVVAFFIFLGWNRKQQANRNSRKRRDFKKSFNEKKKDRDSLN</sequence>
<evidence type="ECO:0000313" key="4">
    <source>
        <dbReference type="Proteomes" id="UP000029221"/>
    </source>
</evidence>
<proteinExistence type="predicted"/>
<evidence type="ECO:0000256" key="2">
    <source>
        <dbReference type="SAM" id="Phobius"/>
    </source>
</evidence>
<keyword evidence="2" id="KW-0812">Transmembrane</keyword>
<keyword evidence="4" id="KW-1185">Reference proteome</keyword>
<evidence type="ECO:0000256" key="1">
    <source>
        <dbReference type="SAM" id="MobiDB-lite"/>
    </source>
</evidence>
<feature type="transmembrane region" description="Helical" evidence="2">
    <location>
        <begin position="12"/>
        <end position="28"/>
    </location>
</feature>
<feature type="region of interest" description="Disordered" evidence="1">
    <location>
        <begin position="31"/>
        <end position="58"/>
    </location>
</feature>
<accession>A0A090Q084</accession>
<reference evidence="3" key="1">
    <citation type="journal article" date="2014" name="Genome Announc.">
        <title>Draft Genome Sequences of Marine Flavobacterium Nonlabens Strains NR17, NR24, NR27, NR32, NR33, and Ara13.</title>
        <authorList>
            <person name="Nakanishi M."/>
            <person name="Meirelles P."/>
            <person name="Suzuki R."/>
            <person name="Takatani N."/>
            <person name="Mino S."/>
            <person name="Suda W."/>
            <person name="Oshima K."/>
            <person name="Hattori M."/>
            <person name="Ohkuma M."/>
            <person name="Hosokawa M."/>
            <person name="Miyashita K."/>
            <person name="Thompson F.L."/>
            <person name="Niwa A."/>
            <person name="Sawabe T."/>
            <person name="Sawabe T."/>
        </authorList>
    </citation>
    <scope>NUCLEOTIDE SEQUENCE [LARGE SCALE GENOMIC DNA]</scope>
    <source>
        <strain evidence="3">JCM 19294</strain>
    </source>
</reference>
<comment type="caution">
    <text evidence="3">The sequence shown here is derived from an EMBL/GenBank/DDBJ whole genome shotgun (WGS) entry which is preliminary data.</text>
</comment>
<keyword evidence="2" id="KW-0472">Membrane</keyword>